<dbReference type="HOGENOM" id="CLU_1283908_0_0_1"/>
<keyword evidence="2" id="KW-1185">Reference proteome</keyword>
<organism evidence="1 2">
    <name type="scientific">Rozella allomycis (strain CSF55)</name>
    <dbReference type="NCBI Taxonomy" id="988480"/>
    <lineage>
        <taxon>Eukaryota</taxon>
        <taxon>Fungi</taxon>
        <taxon>Fungi incertae sedis</taxon>
        <taxon>Cryptomycota</taxon>
        <taxon>Cryptomycota incertae sedis</taxon>
        <taxon>Rozella</taxon>
    </lineage>
</organism>
<reference evidence="1 2" key="1">
    <citation type="journal article" date="2013" name="Curr. Biol.">
        <title>Shared signatures of parasitism and phylogenomics unite Cryptomycota and microsporidia.</title>
        <authorList>
            <person name="James T.Y."/>
            <person name="Pelin A."/>
            <person name="Bonen L."/>
            <person name="Ahrendt S."/>
            <person name="Sain D."/>
            <person name="Corradi N."/>
            <person name="Stajich J.E."/>
        </authorList>
    </citation>
    <scope>NUCLEOTIDE SEQUENCE [LARGE SCALE GENOMIC DNA]</scope>
    <source>
        <strain evidence="1 2">CSF55</strain>
    </source>
</reference>
<evidence type="ECO:0000313" key="2">
    <source>
        <dbReference type="Proteomes" id="UP000030755"/>
    </source>
</evidence>
<proteinExistence type="predicted"/>
<name>A0A075AWE2_ROZAC</name>
<accession>A0A075AWE2</accession>
<protein>
    <submittedName>
        <fullName evidence="1">Uncharacterized protein</fullName>
    </submittedName>
</protein>
<dbReference type="Proteomes" id="UP000030755">
    <property type="component" value="Unassembled WGS sequence"/>
</dbReference>
<dbReference type="AlphaFoldDB" id="A0A075AWE2"/>
<sequence length="215" mass="25903">MFILGNSTHVNYGVCSIFTFLSFWKFKMSDDRNPLTIEQIRMFLKKGPERKREKIHLDVPYKEIYYVSDFLDRGQELEFLSRKDIIEMLYIKNRFKRHTVIKYLTFFYTDILVNHKETSIDETCQLNNISFEAFQIRQALLKWIHLRIDLFCNHKNIDPNPNGPNWTKEMYDLELELNLYYVVLLLEKFTLNGEVEIFDLPIFMKMIALFDALDN</sequence>
<dbReference type="EMBL" id="KE560937">
    <property type="protein sequence ID" value="EPZ34600.1"/>
    <property type="molecule type" value="Genomic_DNA"/>
</dbReference>
<evidence type="ECO:0000313" key="1">
    <source>
        <dbReference type="EMBL" id="EPZ34600.1"/>
    </source>
</evidence>
<gene>
    <name evidence="1" type="ORF">O9G_001902</name>
</gene>